<dbReference type="AlphaFoldDB" id="A0A4Y2EU66"/>
<accession>A0A4Y2EU66</accession>
<organism evidence="1 2">
    <name type="scientific">Araneus ventricosus</name>
    <name type="common">Orbweaver spider</name>
    <name type="synonym">Epeira ventricosa</name>
    <dbReference type="NCBI Taxonomy" id="182803"/>
    <lineage>
        <taxon>Eukaryota</taxon>
        <taxon>Metazoa</taxon>
        <taxon>Ecdysozoa</taxon>
        <taxon>Arthropoda</taxon>
        <taxon>Chelicerata</taxon>
        <taxon>Arachnida</taxon>
        <taxon>Araneae</taxon>
        <taxon>Araneomorphae</taxon>
        <taxon>Entelegynae</taxon>
        <taxon>Araneoidea</taxon>
        <taxon>Araneidae</taxon>
        <taxon>Araneus</taxon>
    </lineage>
</organism>
<evidence type="ECO:0000313" key="2">
    <source>
        <dbReference type="Proteomes" id="UP000499080"/>
    </source>
</evidence>
<comment type="caution">
    <text evidence="1">The sequence shown here is derived from an EMBL/GenBank/DDBJ whole genome shotgun (WGS) entry which is preliminary data.</text>
</comment>
<proteinExistence type="predicted"/>
<gene>
    <name evidence="1" type="ORF">AVEN_150060_1</name>
</gene>
<reference evidence="1 2" key="1">
    <citation type="journal article" date="2019" name="Sci. Rep.">
        <title>Orb-weaving spider Araneus ventricosus genome elucidates the spidroin gene catalogue.</title>
        <authorList>
            <person name="Kono N."/>
            <person name="Nakamura H."/>
            <person name="Ohtoshi R."/>
            <person name="Moran D.A.P."/>
            <person name="Shinohara A."/>
            <person name="Yoshida Y."/>
            <person name="Fujiwara M."/>
            <person name="Mori M."/>
            <person name="Tomita M."/>
            <person name="Arakawa K."/>
        </authorList>
    </citation>
    <scope>NUCLEOTIDE SEQUENCE [LARGE SCALE GENOMIC DNA]</scope>
</reference>
<sequence length="195" mass="21361">MLFQNSFYIKKKSKCLASPSYQAVQFPSACLCLHPSITPFPFLVTYTDNLFRKKTTKKKLLVTVALDHAHCVGNKKGCQFELQVEEEIGHKGGSPSTHRSSEESVVCARLSSVTSLSSPGSIVEAAGAFTCRIRFPGIVYPTNPKAASNTCKGRVAQVKFDSVTDAPIKGLIWKSRHQPEAEIVLTRLVPSANIY</sequence>
<evidence type="ECO:0000313" key="1">
    <source>
        <dbReference type="EMBL" id="GBM32067.1"/>
    </source>
</evidence>
<protein>
    <submittedName>
        <fullName evidence="1">Uncharacterized protein</fullName>
    </submittedName>
</protein>
<dbReference type="EMBL" id="BGPR01000698">
    <property type="protein sequence ID" value="GBM32067.1"/>
    <property type="molecule type" value="Genomic_DNA"/>
</dbReference>
<dbReference type="Proteomes" id="UP000499080">
    <property type="component" value="Unassembled WGS sequence"/>
</dbReference>
<keyword evidence="2" id="KW-1185">Reference proteome</keyword>
<name>A0A4Y2EU66_ARAVE</name>